<dbReference type="GO" id="GO:0005524">
    <property type="term" value="F:ATP binding"/>
    <property type="evidence" value="ECO:0007669"/>
    <property type="project" value="UniProtKB-KW"/>
</dbReference>
<dbReference type="SUPFAM" id="SSF48334">
    <property type="entry name" value="DNA repair protein MutS, domain III"/>
    <property type="match status" value="1"/>
</dbReference>
<dbReference type="WBParaSite" id="SVE_1229600.1">
    <property type="protein sequence ID" value="SVE_1229600.1"/>
    <property type="gene ID" value="SVE_1229600"/>
</dbReference>
<reference evidence="7" key="1">
    <citation type="submission" date="2014-07" db="EMBL/GenBank/DDBJ databases">
        <authorList>
            <person name="Martin A.A"/>
            <person name="De Silva N."/>
        </authorList>
    </citation>
    <scope>NUCLEOTIDE SEQUENCE</scope>
</reference>
<dbReference type="InterPro" id="IPR007696">
    <property type="entry name" value="DNA_mismatch_repair_MutS_core"/>
</dbReference>
<evidence type="ECO:0000313" key="7">
    <source>
        <dbReference type="Proteomes" id="UP000035680"/>
    </source>
</evidence>
<keyword evidence="7" id="KW-1185">Reference proteome</keyword>
<dbReference type="InterPro" id="IPR045076">
    <property type="entry name" value="MutS"/>
</dbReference>
<feature type="domain" description="DNA mismatch repair protein MutS core" evidence="5">
    <location>
        <begin position="260"/>
        <end position="573"/>
    </location>
</feature>
<sequence length="865" mass="98584">MSFIGLSLSYSNRKLGAALYDKDDCTLSILEDISEDSEFRLLNSLIDQTNPTHVTINASQSEDFIKFVTDKSNEQRRDFLEGELDDDIVLETQFDEDEKELSNNKLLADPDVVPETPLASINGNVGNQENVVTKGFELTEYPSHTYATKTALNLIERMYQTGQYKKAMDEYNNKAYKIDVTCINMVQSIGALLKTLDHLRVGVEFEDYSLKTPIECIKLLTVDKLLEIDRSSLHALNILDNEYSPSITKIVGRKWGNRPKRGISILKICGQCSSSIGKALLKSWFERPSADIETIVNRHDAVDYFMSEQRFESVKKIKSLLSKVNSLEPIFKRLKEGSVKPKDWKAIYKTITSTYNIGQILVECSCNLKLIPDYRDCCSKDMLNIVSILAEIVDFDGIEEEDRFCVKPGIDERLDELKDIFENITVYLNEIAEEEFRCYNFLSRCRIGYIPLLGYLLAVPANDVIPPIDGVQFIFQKNDESHYKTPKMRELDHKLGDIKFAIKDLEMDIMLKLQKLIIDNIGKIRIILKTIAVVDCVISFAFVSKELKWCRPTMVNQSVLEIYEARHPISEFLAVNPYVPNPILSGDSHTKIKLITGPNASGKSVYLKMTAICCYMAQIGCFVPATSATMGVIDKIIVRMYTLDNVLDGLSTFAKDLKQMGIALNRGTGKSLIIIDEFGIGTLKETGLSLFASCLNYWINKGKENCPHIFASSHFHSLPNYLCNDPSILSYHTMEILHQESTLLMFLYKLTTGQVERSFANHIALKTGIPRLLFERSEYVYEEIKKGVDVCDIQKLNYDDDEINGHILRLIEEHILEFEQCQYNSDYLQFLEIIKNEILDLFNGEKRNEEDTTDKCLIEGSKLFF</sequence>
<name>A0A0K0FR79_STRVS</name>
<comment type="similarity">
    <text evidence="1">Belongs to the DNA mismatch repair MutS family.</text>
</comment>
<dbReference type="GO" id="GO:0051026">
    <property type="term" value="P:chiasma assembly"/>
    <property type="evidence" value="ECO:0007669"/>
    <property type="project" value="TreeGrafter"/>
</dbReference>
<evidence type="ECO:0000313" key="8">
    <source>
        <dbReference type="WBParaSite" id="SVE_1229600.1"/>
    </source>
</evidence>
<proteinExistence type="inferred from homology"/>
<dbReference type="SMART" id="SM00533">
    <property type="entry name" value="MUTSd"/>
    <property type="match status" value="1"/>
</dbReference>
<dbReference type="InterPro" id="IPR027417">
    <property type="entry name" value="P-loop_NTPase"/>
</dbReference>
<dbReference type="PANTHER" id="PTHR11361">
    <property type="entry name" value="DNA MISMATCH REPAIR PROTEIN MUTS FAMILY MEMBER"/>
    <property type="match status" value="1"/>
</dbReference>
<dbReference type="Proteomes" id="UP000035680">
    <property type="component" value="Unassembled WGS sequence"/>
</dbReference>
<protein>
    <submittedName>
        <fullName evidence="8">MutS protein homolog 5 (inferred by orthology to a C. elegans protein)</fullName>
    </submittedName>
</protein>
<evidence type="ECO:0000256" key="2">
    <source>
        <dbReference type="ARBA" id="ARBA00022741"/>
    </source>
</evidence>
<dbReference type="Pfam" id="PF05192">
    <property type="entry name" value="MutS_III"/>
    <property type="match status" value="1"/>
</dbReference>
<dbReference type="GO" id="GO:0030983">
    <property type="term" value="F:mismatched DNA binding"/>
    <property type="evidence" value="ECO:0007669"/>
    <property type="project" value="InterPro"/>
</dbReference>
<keyword evidence="2" id="KW-0547">Nucleotide-binding</keyword>
<reference evidence="8" key="2">
    <citation type="submission" date="2015-08" db="UniProtKB">
        <authorList>
            <consortium name="WormBaseParasite"/>
        </authorList>
    </citation>
    <scope>IDENTIFICATION</scope>
</reference>
<dbReference type="Gene3D" id="1.10.1420.10">
    <property type="match status" value="2"/>
</dbReference>
<dbReference type="GO" id="GO:0140664">
    <property type="term" value="F:ATP-dependent DNA damage sensor activity"/>
    <property type="evidence" value="ECO:0007669"/>
    <property type="project" value="InterPro"/>
</dbReference>
<organism evidence="7 8">
    <name type="scientific">Strongyloides venezuelensis</name>
    <name type="common">Threadworm</name>
    <dbReference type="NCBI Taxonomy" id="75913"/>
    <lineage>
        <taxon>Eukaryota</taxon>
        <taxon>Metazoa</taxon>
        <taxon>Ecdysozoa</taxon>
        <taxon>Nematoda</taxon>
        <taxon>Chromadorea</taxon>
        <taxon>Rhabditida</taxon>
        <taxon>Tylenchina</taxon>
        <taxon>Panagrolaimomorpha</taxon>
        <taxon>Strongyloidoidea</taxon>
        <taxon>Strongyloididae</taxon>
        <taxon>Strongyloides</taxon>
    </lineage>
</organism>
<dbReference type="InterPro" id="IPR036187">
    <property type="entry name" value="DNA_mismatch_repair_MutS_sf"/>
</dbReference>
<dbReference type="PANTHER" id="PTHR11361:SF20">
    <property type="entry name" value="MUTS PROTEIN HOMOLOG 5"/>
    <property type="match status" value="1"/>
</dbReference>
<dbReference type="Pfam" id="PF05190">
    <property type="entry name" value="MutS_IV"/>
    <property type="match status" value="1"/>
</dbReference>
<dbReference type="GO" id="GO:0006298">
    <property type="term" value="P:mismatch repair"/>
    <property type="evidence" value="ECO:0007669"/>
    <property type="project" value="InterPro"/>
</dbReference>
<dbReference type="STRING" id="75913.A0A0K0FR79"/>
<dbReference type="Gene3D" id="3.40.50.300">
    <property type="entry name" value="P-loop containing nucleotide triphosphate hydrolases"/>
    <property type="match status" value="1"/>
</dbReference>
<dbReference type="SUPFAM" id="SSF52540">
    <property type="entry name" value="P-loop containing nucleoside triphosphate hydrolases"/>
    <property type="match status" value="1"/>
</dbReference>
<keyword evidence="4" id="KW-0238">DNA-binding</keyword>
<dbReference type="InterPro" id="IPR007861">
    <property type="entry name" value="DNA_mismatch_repair_MutS_clamp"/>
</dbReference>
<evidence type="ECO:0000256" key="3">
    <source>
        <dbReference type="ARBA" id="ARBA00022840"/>
    </source>
</evidence>
<dbReference type="GO" id="GO:0005634">
    <property type="term" value="C:nucleus"/>
    <property type="evidence" value="ECO:0007669"/>
    <property type="project" value="TreeGrafter"/>
</dbReference>
<dbReference type="SMART" id="SM00534">
    <property type="entry name" value="MUTSac"/>
    <property type="match status" value="1"/>
</dbReference>
<evidence type="ECO:0000259" key="5">
    <source>
        <dbReference type="SMART" id="SM00533"/>
    </source>
</evidence>
<dbReference type="Pfam" id="PF00488">
    <property type="entry name" value="MutS_V"/>
    <property type="match status" value="1"/>
</dbReference>
<dbReference type="AlphaFoldDB" id="A0A0K0FR79"/>
<accession>A0A0K0FR79</accession>
<evidence type="ECO:0000256" key="4">
    <source>
        <dbReference type="ARBA" id="ARBA00023125"/>
    </source>
</evidence>
<feature type="domain" description="DNA mismatch repair proteins mutS family" evidence="6">
    <location>
        <begin position="590"/>
        <end position="782"/>
    </location>
</feature>
<evidence type="ECO:0000259" key="6">
    <source>
        <dbReference type="SMART" id="SM00534"/>
    </source>
</evidence>
<dbReference type="InterPro" id="IPR000432">
    <property type="entry name" value="DNA_mismatch_repair_MutS_C"/>
</dbReference>
<keyword evidence="3" id="KW-0067">ATP-binding</keyword>
<evidence type="ECO:0000256" key="1">
    <source>
        <dbReference type="ARBA" id="ARBA00006271"/>
    </source>
</evidence>